<feature type="region of interest" description="Disordered" evidence="1">
    <location>
        <begin position="234"/>
        <end position="266"/>
    </location>
</feature>
<gene>
    <name evidence="2" type="ORF">NMOB1V02_LOCUS10758</name>
</gene>
<feature type="compositionally biased region" description="Basic residues" evidence="1">
    <location>
        <begin position="119"/>
        <end position="131"/>
    </location>
</feature>
<organism evidence="2">
    <name type="scientific">Notodromas monacha</name>
    <dbReference type="NCBI Taxonomy" id="399045"/>
    <lineage>
        <taxon>Eukaryota</taxon>
        <taxon>Metazoa</taxon>
        <taxon>Ecdysozoa</taxon>
        <taxon>Arthropoda</taxon>
        <taxon>Crustacea</taxon>
        <taxon>Oligostraca</taxon>
        <taxon>Ostracoda</taxon>
        <taxon>Podocopa</taxon>
        <taxon>Podocopida</taxon>
        <taxon>Cypridocopina</taxon>
        <taxon>Cypridoidea</taxon>
        <taxon>Cyprididae</taxon>
        <taxon>Notodromas</taxon>
    </lineage>
</organism>
<reference evidence="2" key="1">
    <citation type="submission" date="2020-11" db="EMBL/GenBank/DDBJ databases">
        <authorList>
            <person name="Tran Van P."/>
        </authorList>
    </citation>
    <scope>NUCLEOTIDE SEQUENCE</scope>
</reference>
<protein>
    <submittedName>
        <fullName evidence="2">Uncharacterized protein</fullName>
    </submittedName>
</protein>
<dbReference type="EMBL" id="OA886932">
    <property type="protein sequence ID" value="CAD7283140.1"/>
    <property type="molecule type" value="Genomic_DNA"/>
</dbReference>
<dbReference type="Proteomes" id="UP000678499">
    <property type="component" value="Unassembled WGS sequence"/>
</dbReference>
<feature type="compositionally biased region" description="Basic and acidic residues" evidence="1">
    <location>
        <begin position="257"/>
        <end position="266"/>
    </location>
</feature>
<sequence>MLDQTHVPPIYFPRHYLHSIEQKAEVKASSDQPSAAVLIDNSESVTSRGHSYRVTQKSHSHEYVTRQPEANSFFETVGGDHYIVQPPGTPVDIRPQLSRFTEKDAIKVNTNYEPENPYHPHHQPTAKKPKKTSKESVKYVYHYATIEVPVFPALGFKRFKVGQPIVLNSKLLNQVHLSHQFQHYKPYKSSSSKSKWRPIYPKRNHYERPSTILNLYLDEPHNYYFKRGTAGETSAVESLGKQEPESTEETQQQQEKQQQEAKEPVS</sequence>
<feature type="region of interest" description="Disordered" evidence="1">
    <location>
        <begin position="112"/>
        <end position="133"/>
    </location>
</feature>
<keyword evidence="3" id="KW-1185">Reference proteome</keyword>
<feature type="compositionally biased region" description="Polar residues" evidence="1">
    <location>
        <begin position="41"/>
        <end position="57"/>
    </location>
</feature>
<name>A0A7R9BWX4_9CRUS</name>
<dbReference type="EMBL" id="CAJPEX010004895">
    <property type="protein sequence ID" value="CAG0923292.1"/>
    <property type="molecule type" value="Genomic_DNA"/>
</dbReference>
<evidence type="ECO:0000313" key="2">
    <source>
        <dbReference type="EMBL" id="CAD7283140.1"/>
    </source>
</evidence>
<evidence type="ECO:0000256" key="1">
    <source>
        <dbReference type="SAM" id="MobiDB-lite"/>
    </source>
</evidence>
<evidence type="ECO:0000313" key="3">
    <source>
        <dbReference type="Proteomes" id="UP000678499"/>
    </source>
</evidence>
<feature type="region of interest" description="Disordered" evidence="1">
    <location>
        <begin position="39"/>
        <end position="60"/>
    </location>
</feature>
<proteinExistence type="predicted"/>
<dbReference type="AlphaFoldDB" id="A0A7R9BWX4"/>
<accession>A0A7R9BWX4</accession>